<dbReference type="Proteomes" id="UP000000599">
    <property type="component" value="Chromosome D"/>
</dbReference>
<accession>Q6BSX5</accession>
<dbReference type="KEGG" id="dha:DEHA2D05258g"/>
<proteinExistence type="predicted"/>
<reference evidence="1 2" key="1">
    <citation type="journal article" date="2004" name="Nature">
        <title>Genome evolution in yeasts.</title>
        <authorList>
            <consortium name="Genolevures"/>
            <person name="Dujon B."/>
            <person name="Sherman D."/>
            <person name="Fischer G."/>
            <person name="Durrens P."/>
            <person name="Casaregola S."/>
            <person name="Lafontaine I."/>
            <person name="de Montigny J."/>
            <person name="Marck C."/>
            <person name="Neuveglise C."/>
            <person name="Talla E."/>
            <person name="Goffard N."/>
            <person name="Frangeul L."/>
            <person name="Aigle M."/>
            <person name="Anthouard V."/>
            <person name="Babour A."/>
            <person name="Barbe V."/>
            <person name="Barnay S."/>
            <person name="Blanchin S."/>
            <person name="Beckerich J.M."/>
            <person name="Beyne E."/>
            <person name="Bleykasten C."/>
            <person name="Boisrame A."/>
            <person name="Boyer J."/>
            <person name="Cattolico L."/>
            <person name="Confanioleri F."/>
            <person name="de Daruvar A."/>
            <person name="Despons L."/>
            <person name="Fabre E."/>
            <person name="Fairhead C."/>
            <person name="Ferry-Dumazet H."/>
            <person name="Groppi A."/>
            <person name="Hantraye F."/>
            <person name="Hennequin C."/>
            <person name="Jauniaux N."/>
            <person name="Joyet P."/>
            <person name="Kachouri R."/>
            <person name="Kerrest A."/>
            <person name="Koszul R."/>
            <person name="Lemaire M."/>
            <person name="Lesur I."/>
            <person name="Ma L."/>
            <person name="Muller H."/>
            <person name="Nicaud J.M."/>
            <person name="Nikolski M."/>
            <person name="Oztas S."/>
            <person name="Ozier-Kalogeropoulos O."/>
            <person name="Pellenz S."/>
            <person name="Potier S."/>
            <person name="Richard G.F."/>
            <person name="Straub M.L."/>
            <person name="Suleau A."/>
            <person name="Swennene D."/>
            <person name="Tekaia F."/>
            <person name="Wesolowski-Louvel M."/>
            <person name="Westhof E."/>
            <person name="Wirth B."/>
            <person name="Zeniou-Meyer M."/>
            <person name="Zivanovic I."/>
            <person name="Bolotin-Fukuhara M."/>
            <person name="Thierry A."/>
            <person name="Bouchier C."/>
            <person name="Caudron B."/>
            <person name="Scarpelli C."/>
            <person name="Gaillardin C."/>
            <person name="Weissenbach J."/>
            <person name="Wincker P."/>
            <person name="Souciet J.L."/>
        </authorList>
    </citation>
    <scope>NUCLEOTIDE SEQUENCE [LARGE SCALE GENOMIC DNA]</scope>
    <source>
        <strain evidence="2">ATCC 36239 / CBS 767 / BCRC 21394 / JCM 1990 / NBRC 0083 / IGC 2968</strain>
    </source>
</reference>
<evidence type="ECO:0000313" key="2">
    <source>
        <dbReference type="Proteomes" id="UP000000599"/>
    </source>
</evidence>
<dbReference type="RefSeq" id="XP_458695.2">
    <property type="nucleotide sequence ID" value="XM_458695.1"/>
</dbReference>
<dbReference type="AlphaFoldDB" id="Q6BSX5"/>
<dbReference type="GeneID" id="2901219"/>
<evidence type="ECO:0000313" key="1">
    <source>
        <dbReference type="EMBL" id="CAG86834.2"/>
    </source>
</evidence>
<name>Q6BSX5_DEBHA</name>
<sequence>MHIFESLEKAIPIEEWNMDNVYEVIKVMLEDHSLRISEVFDEISINHWTRATKQDVTSRKLHR</sequence>
<dbReference type="HOGENOM" id="CLU_2885727_0_0_1"/>
<dbReference type="InParanoid" id="Q6BSX5"/>
<keyword evidence="2" id="KW-1185">Reference proteome</keyword>
<organism evidence="1 2">
    <name type="scientific">Debaryomyces hansenii (strain ATCC 36239 / CBS 767 / BCRC 21394 / JCM 1990 / NBRC 0083 / IGC 2968)</name>
    <name type="common">Yeast</name>
    <name type="synonym">Torulaspora hansenii</name>
    <dbReference type="NCBI Taxonomy" id="284592"/>
    <lineage>
        <taxon>Eukaryota</taxon>
        <taxon>Fungi</taxon>
        <taxon>Dikarya</taxon>
        <taxon>Ascomycota</taxon>
        <taxon>Saccharomycotina</taxon>
        <taxon>Pichiomycetes</taxon>
        <taxon>Debaryomycetaceae</taxon>
        <taxon>Debaryomyces</taxon>
    </lineage>
</organism>
<dbReference type="EMBL" id="CR382136">
    <property type="protein sequence ID" value="CAG86834.2"/>
    <property type="molecule type" value="Genomic_DNA"/>
</dbReference>
<protein>
    <submittedName>
        <fullName evidence="1">DEHA2D05258p</fullName>
    </submittedName>
</protein>
<dbReference type="VEuPathDB" id="FungiDB:DEHA2D05258g"/>
<gene>
    <name evidence="1" type="ordered locus">DEHA2D05258g</name>
</gene>